<evidence type="ECO:0000313" key="2">
    <source>
        <dbReference type="Proteomes" id="UP000789572"/>
    </source>
</evidence>
<dbReference type="Proteomes" id="UP000789572">
    <property type="component" value="Unassembled WGS sequence"/>
</dbReference>
<name>A0A9N9DUH3_9GLOM</name>
<feature type="non-terminal residue" evidence="1">
    <location>
        <position position="56"/>
    </location>
</feature>
<organism evidence="1 2">
    <name type="scientific">Paraglomus occultum</name>
    <dbReference type="NCBI Taxonomy" id="144539"/>
    <lineage>
        <taxon>Eukaryota</taxon>
        <taxon>Fungi</taxon>
        <taxon>Fungi incertae sedis</taxon>
        <taxon>Mucoromycota</taxon>
        <taxon>Glomeromycotina</taxon>
        <taxon>Glomeromycetes</taxon>
        <taxon>Paraglomerales</taxon>
        <taxon>Paraglomeraceae</taxon>
        <taxon>Paraglomus</taxon>
    </lineage>
</organism>
<sequence>SKSTLKLEVFDQDDDGAKQSMGHVSVTIDINGQFPSTYLRRLDSGKLGFSVNKVNS</sequence>
<gene>
    <name evidence="1" type="ORF">POCULU_LOCUS9819</name>
</gene>
<reference evidence="1" key="1">
    <citation type="submission" date="2021-06" db="EMBL/GenBank/DDBJ databases">
        <authorList>
            <person name="Kallberg Y."/>
            <person name="Tangrot J."/>
            <person name="Rosling A."/>
        </authorList>
    </citation>
    <scope>NUCLEOTIDE SEQUENCE</scope>
    <source>
        <strain evidence="1">IA702</strain>
    </source>
</reference>
<dbReference type="AlphaFoldDB" id="A0A9N9DUH3"/>
<accession>A0A9N9DUH3</accession>
<evidence type="ECO:0000313" key="1">
    <source>
        <dbReference type="EMBL" id="CAG8648514.1"/>
    </source>
</evidence>
<keyword evidence="2" id="KW-1185">Reference proteome</keyword>
<dbReference type="EMBL" id="CAJVPJ010004100">
    <property type="protein sequence ID" value="CAG8648514.1"/>
    <property type="molecule type" value="Genomic_DNA"/>
</dbReference>
<proteinExistence type="predicted"/>
<protein>
    <submittedName>
        <fullName evidence="1">5423_t:CDS:1</fullName>
    </submittedName>
</protein>
<comment type="caution">
    <text evidence="1">The sequence shown here is derived from an EMBL/GenBank/DDBJ whole genome shotgun (WGS) entry which is preliminary data.</text>
</comment>